<sequence length="274" mass="30413">MDRWPGGRPADTEGIDLRRPNSARMYDYYLGGSTNFEADREAADRALAANPDVVPSIRANRGFLGRVVRYLVDQGIDQFLDLGSGIPTAGNVHDIAHRLDPAVRVVYVDNEPVTVAHARQLITDVKQVEIVDADLRDPETVFERAEETRLLDFSRPLGLLMVSVLNFIEDDAEVAELVRRYVAQLAPGSYLAVSHSTAQWLAPETAARIAELYRDVNPPSYWRSPEQIGRLFAGMELVPPGVVAPSHWRPEAEPQLPPERIVYRAGLARIGDPA</sequence>
<dbReference type="PIRSF" id="PIRSF017393">
    <property type="entry name" value="MTase_SAV2177"/>
    <property type="match status" value="1"/>
</dbReference>
<gene>
    <name evidence="1" type="ORF">GCM10020366_23560</name>
</gene>
<dbReference type="GO" id="GO:0008168">
    <property type="term" value="F:methyltransferase activity"/>
    <property type="evidence" value="ECO:0007669"/>
    <property type="project" value="UniProtKB-KW"/>
</dbReference>
<protein>
    <submittedName>
        <fullName evidence="1">SAM-dependent methyltransferase</fullName>
    </submittedName>
</protein>
<proteinExistence type="predicted"/>
<keyword evidence="1" id="KW-0489">Methyltransferase</keyword>
<reference evidence="2" key="1">
    <citation type="journal article" date="2019" name="Int. J. Syst. Evol. Microbiol.">
        <title>The Global Catalogue of Microorganisms (GCM) 10K type strain sequencing project: providing services to taxonomists for standard genome sequencing and annotation.</title>
        <authorList>
            <consortium name="The Broad Institute Genomics Platform"/>
            <consortium name="The Broad Institute Genome Sequencing Center for Infectious Disease"/>
            <person name="Wu L."/>
            <person name="Ma J."/>
        </authorList>
    </citation>
    <scope>NUCLEOTIDE SEQUENCE [LARGE SCALE GENOMIC DNA]</scope>
    <source>
        <strain evidence="2">JCM 9687</strain>
    </source>
</reference>
<dbReference type="Proteomes" id="UP001500483">
    <property type="component" value="Unassembled WGS sequence"/>
</dbReference>
<dbReference type="EMBL" id="BAAAYK010000038">
    <property type="protein sequence ID" value="GAA3357060.1"/>
    <property type="molecule type" value="Genomic_DNA"/>
</dbReference>
<dbReference type="GO" id="GO:0032259">
    <property type="term" value="P:methylation"/>
    <property type="evidence" value="ECO:0007669"/>
    <property type="project" value="UniProtKB-KW"/>
</dbReference>
<dbReference type="Gene3D" id="3.40.50.150">
    <property type="entry name" value="Vaccinia Virus protein VP39"/>
    <property type="match status" value="1"/>
</dbReference>
<organism evidence="1 2">
    <name type="scientific">Saccharopolyspora gregorii</name>
    <dbReference type="NCBI Taxonomy" id="33914"/>
    <lineage>
        <taxon>Bacteria</taxon>
        <taxon>Bacillati</taxon>
        <taxon>Actinomycetota</taxon>
        <taxon>Actinomycetes</taxon>
        <taxon>Pseudonocardiales</taxon>
        <taxon>Pseudonocardiaceae</taxon>
        <taxon>Saccharopolyspora</taxon>
    </lineage>
</organism>
<evidence type="ECO:0000313" key="2">
    <source>
        <dbReference type="Proteomes" id="UP001500483"/>
    </source>
</evidence>
<name>A0ABP6RMC0_9PSEU</name>
<comment type="caution">
    <text evidence="1">The sequence shown here is derived from an EMBL/GenBank/DDBJ whole genome shotgun (WGS) entry which is preliminary data.</text>
</comment>
<keyword evidence="2" id="KW-1185">Reference proteome</keyword>
<dbReference type="Pfam" id="PF04672">
    <property type="entry name" value="Methyltransf_19"/>
    <property type="match status" value="1"/>
</dbReference>
<evidence type="ECO:0000313" key="1">
    <source>
        <dbReference type="EMBL" id="GAA3357060.1"/>
    </source>
</evidence>
<keyword evidence="1" id="KW-0808">Transferase</keyword>
<dbReference type="SUPFAM" id="SSF53335">
    <property type="entry name" value="S-adenosyl-L-methionine-dependent methyltransferases"/>
    <property type="match status" value="1"/>
</dbReference>
<dbReference type="InterPro" id="IPR006764">
    <property type="entry name" value="SAM_dep_MeTrfase_SAV2177_type"/>
</dbReference>
<accession>A0ABP6RMC0</accession>
<dbReference type="InterPro" id="IPR029063">
    <property type="entry name" value="SAM-dependent_MTases_sf"/>
</dbReference>
<dbReference type="RefSeq" id="WP_258348517.1">
    <property type="nucleotide sequence ID" value="NZ_BAAAYK010000038.1"/>
</dbReference>